<proteinExistence type="predicted"/>
<name>A0A6M3M0N5_9ZZZZ</name>
<feature type="region of interest" description="Disordered" evidence="1">
    <location>
        <begin position="1"/>
        <end position="23"/>
    </location>
</feature>
<organism evidence="2">
    <name type="scientific">viral metagenome</name>
    <dbReference type="NCBI Taxonomy" id="1070528"/>
    <lineage>
        <taxon>unclassified sequences</taxon>
        <taxon>metagenomes</taxon>
        <taxon>organismal metagenomes</taxon>
    </lineage>
</organism>
<gene>
    <name evidence="2" type="ORF">MM171A00992_0019</name>
</gene>
<protein>
    <submittedName>
        <fullName evidence="2">Uncharacterized protein</fullName>
    </submittedName>
</protein>
<evidence type="ECO:0000313" key="2">
    <source>
        <dbReference type="EMBL" id="QJA99474.1"/>
    </source>
</evidence>
<reference evidence="2" key="1">
    <citation type="submission" date="2020-03" db="EMBL/GenBank/DDBJ databases">
        <title>The deep terrestrial virosphere.</title>
        <authorList>
            <person name="Holmfeldt K."/>
            <person name="Nilsson E."/>
            <person name="Simone D."/>
            <person name="Lopez-Fernandez M."/>
            <person name="Wu X."/>
            <person name="de Brujin I."/>
            <person name="Lundin D."/>
            <person name="Andersson A."/>
            <person name="Bertilsson S."/>
            <person name="Dopson M."/>
        </authorList>
    </citation>
    <scope>NUCLEOTIDE SEQUENCE</scope>
    <source>
        <strain evidence="2">MM171A00992</strain>
    </source>
</reference>
<sequence>MAYDAFSRSALRQKKKTTTASADFSLRLAPSPFQAQGEISPGKNAILHRTTAGFTLPDP</sequence>
<accession>A0A6M3M0N5</accession>
<dbReference type="AlphaFoldDB" id="A0A6M3M0N5"/>
<evidence type="ECO:0000256" key="1">
    <source>
        <dbReference type="SAM" id="MobiDB-lite"/>
    </source>
</evidence>
<dbReference type="EMBL" id="MT143652">
    <property type="protein sequence ID" value="QJA99474.1"/>
    <property type="molecule type" value="Genomic_DNA"/>
</dbReference>